<dbReference type="Gene3D" id="1.20.1090.10">
    <property type="entry name" value="Dehydroquinate synthase-like - alpha domain"/>
    <property type="match status" value="1"/>
</dbReference>
<dbReference type="GO" id="GO:0008774">
    <property type="term" value="F:acetaldehyde dehydrogenase (acetylating) activity"/>
    <property type="evidence" value="ECO:0007669"/>
    <property type="project" value="UniProtKB-EC"/>
</dbReference>
<dbReference type="InterPro" id="IPR056798">
    <property type="entry name" value="ADH_Fe_C"/>
</dbReference>
<evidence type="ECO:0000259" key="3">
    <source>
        <dbReference type="Pfam" id="PF25137"/>
    </source>
</evidence>
<feature type="domain" description="Fe-containing alcohol dehydrogenase-like C-terminal" evidence="3">
    <location>
        <begin position="216"/>
        <end position="409"/>
    </location>
</feature>
<dbReference type="Pfam" id="PF00465">
    <property type="entry name" value="Fe-ADH"/>
    <property type="match status" value="1"/>
</dbReference>
<evidence type="ECO:0000256" key="1">
    <source>
        <dbReference type="ARBA" id="ARBA00023002"/>
    </source>
</evidence>
<reference evidence="4 5" key="1">
    <citation type="journal article" date="2022" name="bioRxiv">
        <title>Genomics of Preaxostyla Flagellates Illuminates Evolutionary Transitions and the Path Towards Mitochondrial Loss.</title>
        <authorList>
            <person name="Novak L.V.F."/>
            <person name="Treitli S.C."/>
            <person name="Pyrih J."/>
            <person name="Halakuc P."/>
            <person name="Pipaliya S.V."/>
            <person name="Vacek V."/>
            <person name="Brzon O."/>
            <person name="Soukal P."/>
            <person name="Eme L."/>
            <person name="Dacks J.B."/>
            <person name="Karnkowska A."/>
            <person name="Elias M."/>
            <person name="Hampl V."/>
        </authorList>
    </citation>
    <scope>NUCLEOTIDE SEQUENCE [LARGE SCALE GENOMIC DNA]</scope>
    <source>
        <strain evidence="4">NAU3</strain>
        <tissue evidence="4">Gut</tissue>
    </source>
</reference>
<accession>A0ABQ9YJJ9</accession>
<evidence type="ECO:0000313" key="4">
    <source>
        <dbReference type="EMBL" id="KAK2963913.1"/>
    </source>
</evidence>
<dbReference type="Pfam" id="PF25137">
    <property type="entry name" value="ADH_Fe_C"/>
    <property type="match status" value="1"/>
</dbReference>
<dbReference type="SUPFAM" id="SSF56796">
    <property type="entry name" value="Dehydroquinate synthase-like"/>
    <property type="match status" value="1"/>
</dbReference>
<evidence type="ECO:0000313" key="5">
    <source>
        <dbReference type="Proteomes" id="UP001281761"/>
    </source>
</evidence>
<keyword evidence="1 4" id="KW-0560">Oxidoreductase</keyword>
<dbReference type="Proteomes" id="UP001281761">
    <property type="component" value="Unassembled WGS sequence"/>
</dbReference>
<dbReference type="PANTHER" id="PTHR11496:SF83">
    <property type="entry name" value="HYDROXYACID-OXOACID TRANSHYDROGENASE, MITOCHONDRIAL"/>
    <property type="match status" value="1"/>
</dbReference>
<dbReference type="InterPro" id="IPR001670">
    <property type="entry name" value="ADH_Fe/GldA"/>
</dbReference>
<organism evidence="4 5">
    <name type="scientific">Blattamonas nauphoetae</name>
    <dbReference type="NCBI Taxonomy" id="2049346"/>
    <lineage>
        <taxon>Eukaryota</taxon>
        <taxon>Metamonada</taxon>
        <taxon>Preaxostyla</taxon>
        <taxon>Oxymonadida</taxon>
        <taxon>Blattamonas</taxon>
    </lineage>
</organism>
<sequence>MSDESKTQSTEPETPLGEVRWFQVPPKIYFENDSIQYMEKMKGISRAFFVTDKTIRSLGYVTKVLFYLRRRQKYCHSEIFSKVDTHPDLSVVMEGVTEAKRFNADVIVALGGGSVIDAAKMIWLYLEHPELIGEKLSNFTERVTADNVDKYPVGEKIQFVAIPTTSGTGSEMSNTLYLTDLKNGKDVYSILSFDLTPNVAILDAQMAVSQSEKLVADSGVHVLSNAIESLVARNSSDYTVGQAIQVIELVFGNLELSIGGDRVGREKMHNAASVCGMAVTNSHLGLCHALAVKLGLVLNFHRGRLHGVLLPYVMRFNERFEGVSNIYARAGYSSCITETKSSAATIKAVEDLLSRIGIPRTLKECGIDEKHFIAIVDDLAASTLTHGSALSNPQPFTKDDLKALLLTAYHGK</sequence>
<dbReference type="Gene3D" id="3.40.50.1970">
    <property type="match status" value="1"/>
</dbReference>
<evidence type="ECO:0000259" key="2">
    <source>
        <dbReference type="Pfam" id="PF00465"/>
    </source>
</evidence>
<dbReference type="EC" id="1.2.1.10" evidence="4"/>
<name>A0ABQ9YJJ9_9EUKA</name>
<dbReference type="PANTHER" id="PTHR11496">
    <property type="entry name" value="ALCOHOL DEHYDROGENASE"/>
    <property type="match status" value="1"/>
</dbReference>
<keyword evidence="5" id="KW-1185">Reference proteome</keyword>
<comment type="caution">
    <text evidence="4">The sequence shown here is derived from an EMBL/GenBank/DDBJ whole genome shotgun (WGS) entry which is preliminary data.</text>
</comment>
<dbReference type="InterPro" id="IPR039697">
    <property type="entry name" value="Alcohol_dehydrogenase_Fe"/>
</dbReference>
<feature type="domain" description="Alcohol dehydrogenase iron-type/glycerol dehydrogenase GldA" evidence="2">
    <location>
        <begin position="25"/>
        <end position="203"/>
    </location>
</feature>
<protein>
    <submittedName>
        <fullName evidence="4">Aldehyde-alcohol dehydrogenase 2</fullName>
        <ecNumber evidence="4">1.2.1.10</ecNumber>
    </submittedName>
</protein>
<dbReference type="EMBL" id="JARBJD010000004">
    <property type="protein sequence ID" value="KAK2963913.1"/>
    <property type="molecule type" value="Genomic_DNA"/>
</dbReference>
<gene>
    <name evidence="4" type="ORF">BLNAU_990</name>
</gene>
<proteinExistence type="predicted"/>